<protein>
    <submittedName>
        <fullName evidence="3">Sensor histidine kinase</fullName>
    </submittedName>
</protein>
<reference evidence="3 4" key="1">
    <citation type="submission" date="2019-02" db="EMBL/GenBank/DDBJ databases">
        <title>Marinobacter halodurans sp. nov., a marine bacterium isolated from sea tidal flat.</title>
        <authorList>
            <person name="Yoo Y."/>
            <person name="Lee D.W."/>
            <person name="Kim B.S."/>
            <person name="Kim J.-J."/>
        </authorList>
    </citation>
    <scope>NUCLEOTIDE SEQUENCE [LARGE SCALE GENOMIC DNA]</scope>
    <source>
        <strain evidence="3 4">YJ-S3-2</strain>
    </source>
</reference>
<evidence type="ECO:0000259" key="2">
    <source>
        <dbReference type="Pfam" id="PF06580"/>
    </source>
</evidence>
<keyword evidence="1" id="KW-0812">Transmembrane</keyword>
<dbReference type="InterPro" id="IPR036890">
    <property type="entry name" value="HATPase_C_sf"/>
</dbReference>
<dbReference type="Pfam" id="PF06580">
    <property type="entry name" value="His_kinase"/>
    <property type="match status" value="1"/>
</dbReference>
<sequence length="347" mass="39443">MPGNDFFVPDLCRVRAVFLLVMTSELIVLLMSILHATHGWIDWHYFGLVSLFVQWTVLTSSALICSLRRWLRHFRTPQVVLVITAVVLLDVAAFTFAADSILSAETLPLPSHLLGRNLLAAMIITLMVLRYFYLQNQWQQQKQAEMQSRMAALQARIHPHFLFNSMNTIASLIASRPTQAEDAVLDLSELFRASLRTQDRLIPLGEELALSRRYLAIEGLRLGDRLAVDWDLDEDLAQQAIPPLTLQPLVENAIYHGIQPRPEGGTVRIHTYRKRHSVYIEVQNPERPTDSDQARHHGNQIALANIRARLDALFDGQAVLKHSVHDGRYTVTLRLPWRTIANDTTQG</sequence>
<dbReference type="PANTHER" id="PTHR34220:SF7">
    <property type="entry name" value="SENSOR HISTIDINE KINASE YPDA"/>
    <property type="match status" value="1"/>
</dbReference>
<evidence type="ECO:0000313" key="3">
    <source>
        <dbReference type="EMBL" id="TBW58236.1"/>
    </source>
</evidence>
<accession>A0ABY1ZRU3</accession>
<gene>
    <name evidence="3" type="ORF">EZI54_04985</name>
</gene>
<dbReference type="PANTHER" id="PTHR34220">
    <property type="entry name" value="SENSOR HISTIDINE KINASE YPDA"/>
    <property type="match status" value="1"/>
</dbReference>
<organism evidence="3 4">
    <name type="scientific">Marinobacter halodurans</name>
    <dbReference type="NCBI Taxonomy" id="2528979"/>
    <lineage>
        <taxon>Bacteria</taxon>
        <taxon>Pseudomonadati</taxon>
        <taxon>Pseudomonadota</taxon>
        <taxon>Gammaproteobacteria</taxon>
        <taxon>Pseudomonadales</taxon>
        <taxon>Marinobacteraceae</taxon>
        <taxon>Marinobacter</taxon>
    </lineage>
</organism>
<dbReference type="InterPro" id="IPR050640">
    <property type="entry name" value="Bact_2-comp_sensor_kinase"/>
</dbReference>
<name>A0ABY1ZRU3_9GAMM</name>
<dbReference type="Gene3D" id="3.30.565.10">
    <property type="entry name" value="Histidine kinase-like ATPase, C-terminal domain"/>
    <property type="match status" value="1"/>
</dbReference>
<feature type="transmembrane region" description="Helical" evidence="1">
    <location>
        <begin position="114"/>
        <end position="133"/>
    </location>
</feature>
<proteinExistence type="predicted"/>
<comment type="caution">
    <text evidence="3">The sequence shown here is derived from an EMBL/GenBank/DDBJ whole genome shotgun (WGS) entry which is preliminary data.</text>
</comment>
<feature type="transmembrane region" description="Helical" evidence="1">
    <location>
        <begin position="16"/>
        <end position="37"/>
    </location>
</feature>
<keyword evidence="3" id="KW-0808">Transferase</keyword>
<feature type="transmembrane region" description="Helical" evidence="1">
    <location>
        <begin position="43"/>
        <end position="67"/>
    </location>
</feature>
<keyword evidence="1" id="KW-0472">Membrane</keyword>
<dbReference type="InterPro" id="IPR010559">
    <property type="entry name" value="Sig_transdc_His_kin_internal"/>
</dbReference>
<evidence type="ECO:0000313" key="4">
    <source>
        <dbReference type="Proteomes" id="UP000313645"/>
    </source>
</evidence>
<feature type="transmembrane region" description="Helical" evidence="1">
    <location>
        <begin position="79"/>
        <end position="102"/>
    </location>
</feature>
<evidence type="ECO:0000256" key="1">
    <source>
        <dbReference type="SAM" id="Phobius"/>
    </source>
</evidence>
<dbReference type="EMBL" id="SJDL01000005">
    <property type="protein sequence ID" value="TBW58236.1"/>
    <property type="molecule type" value="Genomic_DNA"/>
</dbReference>
<keyword evidence="4" id="KW-1185">Reference proteome</keyword>
<keyword evidence="1" id="KW-1133">Transmembrane helix</keyword>
<feature type="domain" description="Signal transduction histidine kinase internal region" evidence="2">
    <location>
        <begin position="149"/>
        <end position="226"/>
    </location>
</feature>
<dbReference type="GO" id="GO:0016301">
    <property type="term" value="F:kinase activity"/>
    <property type="evidence" value="ECO:0007669"/>
    <property type="project" value="UniProtKB-KW"/>
</dbReference>
<dbReference type="Proteomes" id="UP000313645">
    <property type="component" value="Unassembled WGS sequence"/>
</dbReference>
<keyword evidence="3" id="KW-0418">Kinase</keyword>
<dbReference type="SUPFAM" id="SSF55874">
    <property type="entry name" value="ATPase domain of HSP90 chaperone/DNA topoisomerase II/histidine kinase"/>
    <property type="match status" value="1"/>
</dbReference>